<evidence type="ECO:0000256" key="12">
    <source>
        <dbReference type="ARBA" id="ARBA00022842"/>
    </source>
</evidence>
<comment type="catalytic activity">
    <reaction evidence="20">
        <text>7,8-dihydropteroate + L-glutamate + ATP = 7,8-dihydrofolate + ADP + phosphate + H(+)</text>
        <dbReference type="Rhea" id="RHEA:23584"/>
        <dbReference type="ChEBI" id="CHEBI:15378"/>
        <dbReference type="ChEBI" id="CHEBI:17839"/>
        <dbReference type="ChEBI" id="CHEBI:29985"/>
        <dbReference type="ChEBI" id="CHEBI:30616"/>
        <dbReference type="ChEBI" id="CHEBI:43474"/>
        <dbReference type="ChEBI" id="CHEBI:57451"/>
        <dbReference type="ChEBI" id="CHEBI:456216"/>
        <dbReference type="EC" id="6.3.2.12"/>
    </reaction>
</comment>
<keyword evidence="12" id="KW-0460">Magnesium</keyword>
<evidence type="ECO:0000256" key="6">
    <source>
        <dbReference type="ARBA" id="ARBA00013025"/>
    </source>
</evidence>
<keyword evidence="10" id="KW-0547">Nucleotide-binding</keyword>
<dbReference type="InterPro" id="IPR001645">
    <property type="entry name" value="Folylpolyglutamate_synth"/>
</dbReference>
<dbReference type="UniPathway" id="UPA00077">
    <property type="reaction ID" value="UER00157"/>
</dbReference>
<dbReference type="Pfam" id="PF02875">
    <property type="entry name" value="Mur_ligase_C"/>
    <property type="match status" value="1"/>
</dbReference>
<evidence type="ECO:0000256" key="19">
    <source>
        <dbReference type="ARBA" id="ARBA00049035"/>
    </source>
</evidence>
<gene>
    <name evidence="23" type="primary">folC</name>
    <name evidence="23" type="ORF">BSEPE_0144</name>
</gene>
<proteinExistence type="inferred from homology"/>
<comment type="catalytic activity">
    <reaction evidence="17">
        <text>(6S)-5,6,7,8-tetrahydrofolyl-(gamma-L-Glu)(n) + L-glutamate + ATP = (6S)-5,6,7,8-tetrahydrofolyl-(gamma-L-Glu)(n+1) + ADP + phosphate + H(+)</text>
        <dbReference type="Rhea" id="RHEA:10580"/>
        <dbReference type="Rhea" id="RHEA-COMP:14738"/>
        <dbReference type="Rhea" id="RHEA-COMP:14740"/>
        <dbReference type="ChEBI" id="CHEBI:15378"/>
        <dbReference type="ChEBI" id="CHEBI:29985"/>
        <dbReference type="ChEBI" id="CHEBI:30616"/>
        <dbReference type="ChEBI" id="CHEBI:43474"/>
        <dbReference type="ChEBI" id="CHEBI:141005"/>
        <dbReference type="ChEBI" id="CHEBI:456216"/>
        <dbReference type="EC" id="6.3.2.17"/>
    </reaction>
</comment>
<dbReference type="GO" id="GO:0004326">
    <property type="term" value="F:tetrahydrofolylpolyglutamate synthase activity"/>
    <property type="evidence" value="ECO:0007669"/>
    <property type="project" value="UniProtKB-EC"/>
</dbReference>
<comment type="pathway">
    <text evidence="3">Cofactor biosynthesis; tetrahydrofolylpolyglutamate biosynthesis.</text>
</comment>
<dbReference type="InterPro" id="IPR013221">
    <property type="entry name" value="Mur_ligase_cen"/>
</dbReference>
<dbReference type="Gene3D" id="3.90.190.20">
    <property type="entry name" value="Mur ligase, C-terminal domain"/>
    <property type="match status" value="1"/>
</dbReference>
<keyword evidence="9" id="KW-0479">Metal-binding</keyword>
<keyword evidence="8 23" id="KW-0436">Ligase</keyword>
<name>A0A0P0UQS1_9GAMM</name>
<keyword evidence="24" id="KW-1185">Reference proteome</keyword>
<evidence type="ECO:0000256" key="13">
    <source>
        <dbReference type="ARBA" id="ARBA00022909"/>
    </source>
</evidence>
<dbReference type="EMBL" id="AP013042">
    <property type="protein sequence ID" value="BAS67168.1"/>
    <property type="molecule type" value="Genomic_DNA"/>
</dbReference>
<evidence type="ECO:0000256" key="14">
    <source>
        <dbReference type="ARBA" id="ARBA00030048"/>
    </source>
</evidence>
<evidence type="ECO:0000256" key="8">
    <source>
        <dbReference type="ARBA" id="ARBA00022598"/>
    </source>
</evidence>
<evidence type="ECO:0000259" key="22">
    <source>
        <dbReference type="Pfam" id="PF08245"/>
    </source>
</evidence>
<dbReference type="GO" id="GO:0005737">
    <property type="term" value="C:cytoplasm"/>
    <property type="evidence" value="ECO:0007669"/>
    <property type="project" value="TreeGrafter"/>
</dbReference>
<organism evidence="23 24">
    <name type="scientific">endosymbiont of Bathymodiolus septemdierum str. Myojin knoll</name>
    <dbReference type="NCBI Taxonomy" id="1303921"/>
    <lineage>
        <taxon>Bacteria</taxon>
        <taxon>Pseudomonadati</taxon>
        <taxon>Pseudomonadota</taxon>
        <taxon>Gammaproteobacteria</taxon>
        <taxon>sulfur-oxidizing symbionts</taxon>
    </lineage>
</organism>
<evidence type="ECO:0000259" key="21">
    <source>
        <dbReference type="Pfam" id="PF02875"/>
    </source>
</evidence>
<evidence type="ECO:0000256" key="10">
    <source>
        <dbReference type="ARBA" id="ARBA00022741"/>
    </source>
</evidence>
<feature type="domain" description="Mur ligase central" evidence="22">
    <location>
        <begin position="45"/>
        <end position="184"/>
    </location>
</feature>
<dbReference type="EC" id="6.3.2.12" evidence="5"/>
<evidence type="ECO:0000256" key="11">
    <source>
        <dbReference type="ARBA" id="ARBA00022840"/>
    </source>
</evidence>
<accession>A0A0P0UQS1</accession>
<evidence type="ECO:0000256" key="7">
    <source>
        <dbReference type="ARBA" id="ARBA00019357"/>
    </source>
</evidence>
<evidence type="ECO:0000313" key="23">
    <source>
        <dbReference type="EMBL" id="BAS67168.1"/>
    </source>
</evidence>
<reference evidence="23 24" key="2">
    <citation type="journal article" date="2016" name="ISME J.">
        <title>Heterogeneous composition of key metabolic gene clusters in a vent mussel symbiont population.</title>
        <authorList>
            <person name="Ikuta T."/>
            <person name="Takaki Y."/>
            <person name="Nagai Y."/>
            <person name="Shimamura S."/>
            <person name="Tsuda M."/>
            <person name="Kawagucci S."/>
            <person name="Aoki Y."/>
            <person name="Inoue K."/>
            <person name="Teruya M."/>
            <person name="Satou K."/>
            <person name="Teruya K."/>
            <person name="Shimoji M."/>
            <person name="Tamotsu H."/>
            <person name="Hirano T."/>
            <person name="Maruyama T."/>
            <person name="Yoshida T."/>
        </authorList>
    </citation>
    <scope>NUCLEOTIDE SEQUENCE [LARGE SCALE GENOMIC DNA]</scope>
    <source>
        <strain evidence="23 24">Myojin Knoll</strain>
    </source>
</reference>
<feature type="domain" description="Mur ligase C-terminal" evidence="21">
    <location>
        <begin position="264"/>
        <end position="380"/>
    </location>
</feature>
<evidence type="ECO:0000256" key="17">
    <source>
        <dbReference type="ARBA" id="ARBA00047493"/>
    </source>
</evidence>
<evidence type="ECO:0000256" key="9">
    <source>
        <dbReference type="ARBA" id="ARBA00022723"/>
    </source>
</evidence>
<comment type="catalytic activity">
    <reaction evidence="18">
        <text>10-formyltetrahydrofolyl-(gamma-L-Glu)(n) + L-glutamate + ATP = 10-formyltetrahydrofolyl-(gamma-L-Glu)(n+1) + ADP + phosphate + H(+)</text>
        <dbReference type="Rhea" id="RHEA:51904"/>
        <dbReference type="Rhea" id="RHEA-COMP:13088"/>
        <dbReference type="Rhea" id="RHEA-COMP:14300"/>
        <dbReference type="ChEBI" id="CHEBI:15378"/>
        <dbReference type="ChEBI" id="CHEBI:29985"/>
        <dbReference type="ChEBI" id="CHEBI:30616"/>
        <dbReference type="ChEBI" id="CHEBI:43474"/>
        <dbReference type="ChEBI" id="CHEBI:134413"/>
        <dbReference type="ChEBI" id="CHEBI:456216"/>
        <dbReference type="EC" id="6.3.2.17"/>
    </reaction>
</comment>
<evidence type="ECO:0000256" key="18">
    <source>
        <dbReference type="ARBA" id="ARBA00047808"/>
    </source>
</evidence>
<evidence type="ECO:0000313" key="24">
    <source>
        <dbReference type="Proteomes" id="UP000067399"/>
    </source>
</evidence>
<dbReference type="PIRSF" id="PIRSF001563">
    <property type="entry name" value="Folylpolyglu_synth"/>
    <property type="match status" value="1"/>
</dbReference>
<evidence type="ECO:0000256" key="20">
    <source>
        <dbReference type="ARBA" id="ARBA00049161"/>
    </source>
</evidence>
<dbReference type="PANTHER" id="PTHR11136">
    <property type="entry name" value="FOLYLPOLYGLUTAMATE SYNTHASE-RELATED"/>
    <property type="match status" value="1"/>
</dbReference>
<dbReference type="GO" id="GO:0008841">
    <property type="term" value="F:dihydrofolate synthase activity"/>
    <property type="evidence" value="ECO:0007669"/>
    <property type="project" value="UniProtKB-EC"/>
</dbReference>
<keyword evidence="11" id="KW-0067">ATP-binding</keyword>
<dbReference type="GO" id="GO:0005524">
    <property type="term" value="F:ATP binding"/>
    <property type="evidence" value="ECO:0007669"/>
    <property type="project" value="UniProtKB-KW"/>
</dbReference>
<evidence type="ECO:0000256" key="1">
    <source>
        <dbReference type="ARBA" id="ARBA00002714"/>
    </source>
</evidence>
<dbReference type="InterPro" id="IPR036615">
    <property type="entry name" value="Mur_ligase_C_dom_sf"/>
</dbReference>
<dbReference type="InterPro" id="IPR004101">
    <property type="entry name" value="Mur_ligase_C"/>
</dbReference>
<reference evidence="23 24" key="1">
    <citation type="journal article" date="2000" name="Mar. Ecol. Prog. Ser.">
        <title>Phylogenetic characterization of endosymbionts in three hydrothermal vent mussels: influence on host distributions.</title>
        <authorList>
            <person name="Fujiwara Y."/>
            <person name="Takai K."/>
            <person name="Uematsu K."/>
            <person name="Tsuchida S."/>
            <person name="Hunt J.C."/>
            <person name="Hashimoto J."/>
        </authorList>
    </citation>
    <scope>NUCLEOTIDE SEQUENCE [LARGE SCALE GENOMIC DNA]</scope>
    <source>
        <strain evidence="23 24">Myojin Knoll</strain>
    </source>
</reference>
<dbReference type="Proteomes" id="UP000067399">
    <property type="component" value="Chromosome"/>
</dbReference>
<dbReference type="SUPFAM" id="SSF53244">
    <property type="entry name" value="MurD-like peptide ligases, peptide-binding domain"/>
    <property type="match status" value="1"/>
</dbReference>
<dbReference type="SUPFAM" id="SSF53623">
    <property type="entry name" value="MurD-like peptide ligases, catalytic domain"/>
    <property type="match status" value="1"/>
</dbReference>
<evidence type="ECO:0000256" key="15">
    <source>
        <dbReference type="ARBA" id="ARBA00030592"/>
    </source>
</evidence>
<dbReference type="GO" id="GO:0046872">
    <property type="term" value="F:metal ion binding"/>
    <property type="evidence" value="ECO:0007669"/>
    <property type="project" value="UniProtKB-KW"/>
</dbReference>
<dbReference type="Pfam" id="PF08245">
    <property type="entry name" value="Mur_ligase_M"/>
    <property type="match status" value="1"/>
</dbReference>
<sequence length="391" mass="43397">MKKLNDWLDYQQNLHAVGIDLGLERIQKVYQTLFPSGVNFKVITVAGTNGKGSTVAFIGSIYQQAGIKVASFTSPHINQYNERFSVNGMQVSDQQICTAFEQIEQARENTSLTYFEFSTLAALLIFTHAKVEIAVLEIGLGGRLDSVNVVDSDVAVITNIDIDHTDYLGNTREMIGFEKAGIMRANMPCICGDLNPPKTIEAVAKKMKAFLTFVNTPYMGDIGLQGEHQQRNAALAIEAIKQLPEFSITQNQFFNGIKNTKLAGRFQTKKINGKMVILDVAHNPAAVQVLSSTLKQNKQPTIAIFSALEDKNIREMISIISPIIDEWLLVPLDTERAISMQDLTQKFSLSDRVTACEDMSSAIHRALKTKQLQRIVIFGSFYVVTDALKIL</sequence>
<protein>
    <recommendedName>
        <fullName evidence="7">Dihydrofolate synthase/folylpolyglutamate synthase</fullName>
        <ecNumber evidence="5">6.3.2.12</ecNumber>
        <ecNumber evidence="6">6.3.2.17</ecNumber>
    </recommendedName>
    <alternativeName>
        <fullName evidence="16">Folylpoly-gamma-glutamate synthetase-dihydrofolate synthetase</fullName>
    </alternativeName>
    <alternativeName>
        <fullName evidence="14">Folylpolyglutamate synthetase</fullName>
    </alternativeName>
    <alternativeName>
        <fullName evidence="15">Tetrahydrofolylpolyglutamate synthase</fullName>
    </alternativeName>
</protein>
<evidence type="ECO:0000256" key="4">
    <source>
        <dbReference type="ARBA" id="ARBA00008276"/>
    </source>
</evidence>
<dbReference type="InterPro" id="IPR036565">
    <property type="entry name" value="Mur-like_cat_sf"/>
</dbReference>
<dbReference type="STRING" id="1303921.BSEPE_0144"/>
<dbReference type="AlphaFoldDB" id="A0A0P0UQS1"/>
<evidence type="ECO:0000256" key="3">
    <source>
        <dbReference type="ARBA" id="ARBA00005150"/>
    </source>
</evidence>
<dbReference type="GO" id="GO:0046656">
    <property type="term" value="P:folic acid biosynthetic process"/>
    <property type="evidence" value="ECO:0007669"/>
    <property type="project" value="UniProtKB-KW"/>
</dbReference>
<comment type="pathway">
    <text evidence="2">Cofactor biosynthesis; tetrahydrofolate biosynthesis; 7,8-dihydrofolate from 2-amino-4-hydroxy-6-hydroxymethyl-7,8-dihydropteridine diphosphate and 4-aminobenzoate: step 2/2.</text>
</comment>
<dbReference type="NCBIfam" id="TIGR01499">
    <property type="entry name" value="folC"/>
    <property type="match status" value="1"/>
</dbReference>
<dbReference type="EC" id="6.3.2.17" evidence="6"/>
<dbReference type="Gene3D" id="3.40.1190.10">
    <property type="entry name" value="Mur-like, catalytic domain"/>
    <property type="match status" value="1"/>
</dbReference>
<evidence type="ECO:0000256" key="2">
    <source>
        <dbReference type="ARBA" id="ARBA00004799"/>
    </source>
</evidence>
<dbReference type="GO" id="GO:0046654">
    <property type="term" value="P:tetrahydrofolate biosynthetic process"/>
    <property type="evidence" value="ECO:0007669"/>
    <property type="project" value="UniProtKB-UniPathway"/>
</dbReference>
<dbReference type="KEGG" id="ebh:BSEPE_0144"/>
<comment type="similarity">
    <text evidence="4">Belongs to the folylpolyglutamate synthase family.</text>
</comment>
<dbReference type="PANTHER" id="PTHR11136:SF0">
    <property type="entry name" value="DIHYDROFOLATE SYNTHETASE-RELATED"/>
    <property type="match status" value="1"/>
</dbReference>
<comment type="catalytic activity">
    <reaction evidence="19">
        <text>(6R)-5,10-methylenetetrahydrofolyl-(gamma-L-Glu)(n) + L-glutamate + ATP = (6R)-5,10-methylenetetrahydrofolyl-(gamma-L-Glu)(n+1) + ADP + phosphate + H(+)</text>
        <dbReference type="Rhea" id="RHEA:51912"/>
        <dbReference type="Rhea" id="RHEA-COMP:13257"/>
        <dbReference type="Rhea" id="RHEA-COMP:13258"/>
        <dbReference type="ChEBI" id="CHEBI:15378"/>
        <dbReference type="ChEBI" id="CHEBI:29985"/>
        <dbReference type="ChEBI" id="CHEBI:30616"/>
        <dbReference type="ChEBI" id="CHEBI:43474"/>
        <dbReference type="ChEBI" id="CHEBI:136572"/>
        <dbReference type="ChEBI" id="CHEBI:456216"/>
        <dbReference type="EC" id="6.3.2.17"/>
    </reaction>
</comment>
<evidence type="ECO:0000256" key="5">
    <source>
        <dbReference type="ARBA" id="ARBA00013023"/>
    </source>
</evidence>
<keyword evidence="13" id="KW-0289">Folate biosynthesis</keyword>
<comment type="function">
    <text evidence="1">Functions in two distinct reactions of the de novo folate biosynthetic pathway. Catalyzes the addition of a glutamate residue to dihydropteroate (7,8-dihydropteroate or H2Pte) to form dihydrofolate (7,8-dihydrofolate monoglutamate or H2Pte-Glu). Also catalyzes successive additions of L-glutamate to tetrahydrofolate or 10-formyltetrahydrofolate or 5,10-methylenetetrahydrofolate, leading to folylpolyglutamate derivatives.</text>
</comment>
<evidence type="ECO:0000256" key="16">
    <source>
        <dbReference type="ARBA" id="ARBA00032510"/>
    </source>
</evidence>
<dbReference type="RefSeq" id="WP_331710347.1">
    <property type="nucleotide sequence ID" value="NZ_AP013042.1"/>
</dbReference>